<dbReference type="EMBL" id="LR798275">
    <property type="protein sequence ID" value="CAB5219400.1"/>
    <property type="molecule type" value="Genomic_DNA"/>
</dbReference>
<sequence>MTEQNDDKIVCPSCDQEVEELIDREGYDLECADCIEGAEVLRDQEWDYWHA</sequence>
<name>A0A6J7WNP9_9CAUD</name>
<evidence type="ECO:0008006" key="3">
    <source>
        <dbReference type="Google" id="ProtNLM"/>
    </source>
</evidence>
<organism evidence="2">
    <name type="scientific">uncultured Caudovirales phage</name>
    <dbReference type="NCBI Taxonomy" id="2100421"/>
    <lineage>
        <taxon>Viruses</taxon>
        <taxon>Duplodnaviria</taxon>
        <taxon>Heunggongvirae</taxon>
        <taxon>Uroviricota</taxon>
        <taxon>Caudoviricetes</taxon>
        <taxon>Peduoviridae</taxon>
        <taxon>Maltschvirus</taxon>
        <taxon>Maltschvirus maltsch</taxon>
    </lineage>
</organism>
<dbReference type="EMBL" id="LR796231">
    <property type="protein sequence ID" value="CAB4128723.1"/>
    <property type="molecule type" value="Genomic_DNA"/>
</dbReference>
<proteinExistence type="predicted"/>
<evidence type="ECO:0000313" key="1">
    <source>
        <dbReference type="EMBL" id="CAB4128723.1"/>
    </source>
</evidence>
<reference evidence="2" key="1">
    <citation type="submission" date="2020-05" db="EMBL/GenBank/DDBJ databases">
        <authorList>
            <person name="Chiriac C."/>
            <person name="Salcher M."/>
            <person name="Ghai R."/>
            <person name="Kavagutti S V."/>
        </authorList>
    </citation>
    <scope>NUCLEOTIDE SEQUENCE</scope>
</reference>
<evidence type="ECO:0000313" key="2">
    <source>
        <dbReference type="EMBL" id="CAB5219400.1"/>
    </source>
</evidence>
<accession>A0A6J7WNP9</accession>
<gene>
    <name evidence="1" type="ORF">UFOVP113_78</name>
    <name evidence="2" type="ORF">UFOVP225_65</name>
</gene>
<protein>
    <recommendedName>
        <fullName evidence="3">Lysine biosynthesis protein LysW</fullName>
    </recommendedName>
</protein>